<dbReference type="RefSeq" id="XP_013312521.1">
    <property type="nucleotide sequence ID" value="XM_013457067.1"/>
</dbReference>
<evidence type="ECO:0000256" key="1">
    <source>
        <dbReference type="ARBA" id="ARBA00007274"/>
    </source>
</evidence>
<dbReference type="EMBL" id="KN847322">
    <property type="protein sequence ID" value="KIW51937.1"/>
    <property type="molecule type" value="Genomic_DNA"/>
</dbReference>
<dbReference type="GeneID" id="25332514"/>
<dbReference type="GO" id="GO:0016407">
    <property type="term" value="F:acetyltransferase activity"/>
    <property type="evidence" value="ECO:0007669"/>
    <property type="project" value="InterPro"/>
</dbReference>
<dbReference type="CDD" id="cd03357">
    <property type="entry name" value="LbH_MAT_GAT"/>
    <property type="match status" value="1"/>
</dbReference>
<evidence type="ECO:0000256" key="3">
    <source>
        <dbReference type="ARBA" id="ARBA00023315"/>
    </source>
</evidence>
<protein>
    <recommendedName>
        <fullName evidence="4">Maltose/galactoside acetyltransferase domain-containing protein</fullName>
    </recommendedName>
</protein>
<gene>
    <name evidence="5" type="ORF">PV05_10606</name>
</gene>
<dbReference type="SUPFAM" id="SSF51161">
    <property type="entry name" value="Trimeric LpxA-like enzymes"/>
    <property type="match status" value="1"/>
</dbReference>
<dbReference type="Gene3D" id="2.160.10.10">
    <property type="entry name" value="Hexapeptide repeat proteins"/>
    <property type="match status" value="1"/>
</dbReference>
<reference evidence="5 6" key="1">
    <citation type="submission" date="2015-01" db="EMBL/GenBank/DDBJ databases">
        <title>The Genome Sequence of Exophiala xenobiotica CBS118157.</title>
        <authorList>
            <consortium name="The Broad Institute Genomics Platform"/>
            <person name="Cuomo C."/>
            <person name="de Hoog S."/>
            <person name="Gorbushina A."/>
            <person name="Stielow B."/>
            <person name="Teixiera M."/>
            <person name="Abouelleil A."/>
            <person name="Chapman S.B."/>
            <person name="Priest M."/>
            <person name="Young S.K."/>
            <person name="Wortman J."/>
            <person name="Nusbaum C."/>
            <person name="Birren B."/>
        </authorList>
    </citation>
    <scope>NUCLEOTIDE SEQUENCE [LARGE SCALE GENOMIC DNA]</scope>
    <source>
        <strain evidence="5 6">CBS 118157</strain>
    </source>
</reference>
<dbReference type="InterPro" id="IPR051159">
    <property type="entry name" value="Hexapeptide_acetyltransf"/>
</dbReference>
<dbReference type="Proteomes" id="UP000054342">
    <property type="component" value="Unassembled WGS sequence"/>
</dbReference>
<dbReference type="OrthoDB" id="25818at2759"/>
<keyword evidence="3" id="KW-0012">Acyltransferase</keyword>
<dbReference type="Pfam" id="PF00132">
    <property type="entry name" value="Hexapep"/>
    <property type="match status" value="1"/>
</dbReference>
<evidence type="ECO:0000259" key="4">
    <source>
        <dbReference type="SMART" id="SM01266"/>
    </source>
</evidence>
<dbReference type="FunFam" id="2.160.10.10:FF:000025">
    <property type="entry name" value="Hexapeptide-repeat containing-acetyltransferase"/>
    <property type="match status" value="1"/>
</dbReference>
<dbReference type="AlphaFoldDB" id="A0A0D2CPQ1"/>
<organism evidence="5 6">
    <name type="scientific">Exophiala xenobiotica</name>
    <dbReference type="NCBI Taxonomy" id="348802"/>
    <lineage>
        <taxon>Eukaryota</taxon>
        <taxon>Fungi</taxon>
        <taxon>Dikarya</taxon>
        <taxon>Ascomycota</taxon>
        <taxon>Pezizomycotina</taxon>
        <taxon>Eurotiomycetes</taxon>
        <taxon>Chaetothyriomycetidae</taxon>
        <taxon>Chaetothyriales</taxon>
        <taxon>Herpotrichiellaceae</taxon>
        <taxon>Exophiala</taxon>
    </lineage>
</organism>
<evidence type="ECO:0000313" key="6">
    <source>
        <dbReference type="Proteomes" id="UP000054342"/>
    </source>
</evidence>
<dbReference type="InterPro" id="IPR011004">
    <property type="entry name" value="Trimer_LpxA-like_sf"/>
</dbReference>
<dbReference type="SMART" id="SM01266">
    <property type="entry name" value="Mac"/>
    <property type="match status" value="1"/>
</dbReference>
<dbReference type="HOGENOM" id="CLU_051638_3_0_1"/>
<accession>A0A0D2CPQ1</accession>
<evidence type="ECO:0000256" key="2">
    <source>
        <dbReference type="ARBA" id="ARBA00022679"/>
    </source>
</evidence>
<dbReference type="PANTHER" id="PTHR23416:SF23">
    <property type="entry name" value="ACETYLTRANSFERASE C18B11.09C-RELATED"/>
    <property type="match status" value="1"/>
</dbReference>
<dbReference type="InterPro" id="IPR001451">
    <property type="entry name" value="Hexapep"/>
</dbReference>
<proteinExistence type="inferred from homology"/>
<dbReference type="PANTHER" id="PTHR23416">
    <property type="entry name" value="SIALIC ACID SYNTHASE-RELATED"/>
    <property type="match status" value="1"/>
</dbReference>
<dbReference type="GO" id="GO:0008374">
    <property type="term" value="F:O-acyltransferase activity"/>
    <property type="evidence" value="ECO:0007669"/>
    <property type="project" value="TreeGrafter"/>
</dbReference>
<sequence>MAATEKDQELIHIAKGLDHIPWCEDYERMISGMLYNSFVPELESSRWRARKWCHRYNTEFPGLDDPESTMQQAGQTRYMMLQGILGRVGDDAFIEPPFYLDYGCNVLLGERFYAGVNLVILDCSLVTIGDRVMLGPFVSIFAATHETEVASRRENIEFARRVTIGDDCWIGGHTVILPGVTIGKGCTIGAGSVVSRDIPDWSVAMGSPARVVKTVTALEDIKGERAAFTTVERQG</sequence>
<comment type="similarity">
    <text evidence="1">Belongs to the transferase hexapeptide repeat family.</text>
</comment>
<feature type="domain" description="Maltose/galactoside acetyltransferase" evidence="4">
    <location>
        <begin position="26"/>
        <end position="90"/>
    </location>
</feature>
<evidence type="ECO:0000313" key="5">
    <source>
        <dbReference type="EMBL" id="KIW51937.1"/>
    </source>
</evidence>
<dbReference type="STRING" id="348802.A0A0D2CPQ1"/>
<keyword evidence="6" id="KW-1185">Reference proteome</keyword>
<dbReference type="InterPro" id="IPR024688">
    <property type="entry name" value="Mac_dom"/>
</dbReference>
<dbReference type="Pfam" id="PF12464">
    <property type="entry name" value="Mac"/>
    <property type="match status" value="1"/>
</dbReference>
<keyword evidence="2" id="KW-0808">Transferase</keyword>
<name>A0A0D2CPQ1_9EURO</name>